<dbReference type="SUPFAM" id="SSF89009">
    <property type="entry name" value="GAT-like domain"/>
    <property type="match status" value="1"/>
</dbReference>
<feature type="compositionally biased region" description="Basic and acidic residues" evidence="1">
    <location>
        <begin position="423"/>
        <end position="447"/>
    </location>
</feature>
<dbReference type="InterPro" id="IPR044103">
    <property type="entry name" value="GAT_LSB5"/>
</dbReference>
<gene>
    <name evidence="3" type="ORF">BCR39DRAFT_520483</name>
</gene>
<dbReference type="PROSITE" id="PS50179">
    <property type="entry name" value="VHS"/>
    <property type="match status" value="1"/>
</dbReference>
<dbReference type="AlphaFoldDB" id="A0A1Y2BHC0"/>
<reference evidence="3 4" key="1">
    <citation type="submission" date="2016-07" db="EMBL/GenBank/DDBJ databases">
        <title>Pervasive Adenine N6-methylation of Active Genes in Fungi.</title>
        <authorList>
            <consortium name="DOE Joint Genome Institute"/>
            <person name="Mondo S.J."/>
            <person name="Dannebaum R.O."/>
            <person name="Kuo R.C."/>
            <person name="Labutti K."/>
            <person name="Haridas S."/>
            <person name="Kuo A."/>
            <person name="Salamov A."/>
            <person name="Ahrendt S.R."/>
            <person name="Lipzen A."/>
            <person name="Sullivan W."/>
            <person name="Andreopoulos W.B."/>
            <person name="Clum A."/>
            <person name="Lindquist E."/>
            <person name="Daum C."/>
            <person name="Ramamoorthy G.K."/>
            <person name="Gryganskyi A."/>
            <person name="Culley D."/>
            <person name="Magnuson J.K."/>
            <person name="James T.Y."/>
            <person name="O'Malley M.A."/>
            <person name="Stajich J.E."/>
            <person name="Spatafora J.W."/>
            <person name="Visel A."/>
            <person name="Grigoriev I.V."/>
        </authorList>
    </citation>
    <scope>NUCLEOTIDE SEQUENCE [LARGE SCALE GENOMIC DNA]</scope>
    <source>
        <strain evidence="3 4">68-887.2</strain>
    </source>
</reference>
<proteinExistence type="predicted"/>
<evidence type="ECO:0000313" key="4">
    <source>
        <dbReference type="Proteomes" id="UP000193986"/>
    </source>
</evidence>
<feature type="compositionally biased region" description="Low complexity" evidence="1">
    <location>
        <begin position="554"/>
        <end position="564"/>
    </location>
</feature>
<dbReference type="CDD" id="cd16980">
    <property type="entry name" value="VHS_Lsb5"/>
    <property type="match status" value="1"/>
</dbReference>
<feature type="compositionally biased region" description="Low complexity" evidence="1">
    <location>
        <begin position="166"/>
        <end position="192"/>
    </location>
</feature>
<feature type="region of interest" description="Disordered" evidence="1">
    <location>
        <begin position="246"/>
        <end position="302"/>
    </location>
</feature>
<dbReference type="Pfam" id="PF00790">
    <property type="entry name" value="VHS"/>
    <property type="match status" value="1"/>
</dbReference>
<dbReference type="InterPro" id="IPR002014">
    <property type="entry name" value="VHS_dom"/>
</dbReference>
<dbReference type="SMART" id="SM00288">
    <property type="entry name" value="VHS"/>
    <property type="match status" value="1"/>
</dbReference>
<feature type="compositionally biased region" description="Polar residues" evidence="1">
    <location>
        <begin position="525"/>
        <end position="538"/>
    </location>
</feature>
<dbReference type="Proteomes" id="UP000193986">
    <property type="component" value="Unassembled WGS sequence"/>
</dbReference>
<evidence type="ECO:0000313" key="3">
    <source>
        <dbReference type="EMBL" id="ORY33505.1"/>
    </source>
</evidence>
<feature type="region of interest" description="Disordered" evidence="1">
    <location>
        <begin position="164"/>
        <end position="217"/>
    </location>
</feature>
<dbReference type="GO" id="GO:0035091">
    <property type="term" value="F:phosphatidylinositol binding"/>
    <property type="evidence" value="ECO:0007669"/>
    <property type="project" value="InterPro"/>
</dbReference>
<dbReference type="SUPFAM" id="SSF48464">
    <property type="entry name" value="ENTH/VHS domain"/>
    <property type="match status" value="1"/>
</dbReference>
<dbReference type="InterPro" id="IPR045007">
    <property type="entry name" value="LSB5"/>
</dbReference>
<dbReference type="OrthoDB" id="10068368at2759"/>
<organism evidence="3 4">
    <name type="scientific">Naematelia encephala</name>
    <dbReference type="NCBI Taxonomy" id="71784"/>
    <lineage>
        <taxon>Eukaryota</taxon>
        <taxon>Fungi</taxon>
        <taxon>Dikarya</taxon>
        <taxon>Basidiomycota</taxon>
        <taxon>Agaricomycotina</taxon>
        <taxon>Tremellomycetes</taxon>
        <taxon>Tremellales</taxon>
        <taxon>Naemateliaceae</taxon>
        <taxon>Naematelia</taxon>
    </lineage>
</organism>
<keyword evidence="4" id="KW-1185">Reference proteome</keyword>
<feature type="compositionally biased region" description="Basic and acidic residues" evidence="1">
    <location>
        <begin position="246"/>
        <end position="288"/>
    </location>
</feature>
<dbReference type="GO" id="GO:0030479">
    <property type="term" value="C:actin cortical patch"/>
    <property type="evidence" value="ECO:0007669"/>
    <property type="project" value="TreeGrafter"/>
</dbReference>
<dbReference type="GO" id="GO:0007015">
    <property type="term" value="P:actin filament organization"/>
    <property type="evidence" value="ECO:0007669"/>
    <property type="project" value="InterPro"/>
</dbReference>
<evidence type="ECO:0000256" key="1">
    <source>
        <dbReference type="SAM" id="MobiDB-lite"/>
    </source>
</evidence>
<dbReference type="GO" id="GO:0006897">
    <property type="term" value="P:endocytosis"/>
    <property type="evidence" value="ECO:0007669"/>
    <property type="project" value="InterPro"/>
</dbReference>
<sequence length="585" mass="66147">MSNYGRYLKSAVGLVQGFEDGKPHSSITDWIEVLSSDRYDELSLDGITELVESITIQGPQGTTEASRAIRKKLKYGNVHRQLRALVILRALTENAGHGFQMNWANHELVDRLKDMAHDSLLDPSVKKRLLQVFHAWAIQYKDEPRMQHVAGLYKQYGGAGPGIKKPTALPSASSARSPTSTTSHSTTSSAAPRGGFADTDMWSHDWNPAPGQRGPDTYADLAAAKADAEERKRQREQRIALESREAEIERREREQKRQQDMAALEARRQKEAAEEAERRRKAKEDLKNKKAQPKRPPFNLERERPSIMLSVANALQAANSLINSCRYLNREQESVTESPKVQENLDRAKAARRIVIRYIQQVQGDEALMGTLLDANEKVVESIQLYDKLSKPAVLDSDSDSDTEATAAKARDMEALRLKMEAQKLEADRTGELTKMQERQKRESEKQRQRRAQRPTVTTTTTSKYADLQDLDFGSISNSPVSVKLPAPIRPDDDRSSYGGTLSDFSDYDSSDEEWRAARSRRQSMVKQQPTKQDSVSYRSLEDDQSYGRKGLLDPNDNDPFGDPFADDELETPQQERPRMQWAEI</sequence>
<feature type="region of interest" description="Disordered" evidence="1">
    <location>
        <begin position="423"/>
        <end position="585"/>
    </location>
</feature>
<dbReference type="GO" id="GO:0007034">
    <property type="term" value="P:vacuolar transport"/>
    <property type="evidence" value="ECO:0007669"/>
    <property type="project" value="UniProtKB-ARBA"/>
</dbReference>
<dbReference type="PANTHER" id="PTHR47789:SF1">
    <property type="entry name" value="LAS SEVENTEEN-BINDING PROTEIN 5"/>
    <property type="match status" value="1"/>
</dbReference>
<dbReference type="CDD" id="cd14232">
    <property type="entry name" value="GAT_LSB5"/>
    <property type="match status" value="1"/>
</dbReference>
<protein>
    <recommendedName>
        <fullName evidence="2">VHS domain-containing protein</fullName>
    </recommendedName>
</protein>
<name>A0A1Y2BHC0_9TREE</name>
<evidence type="ECO:0000259" key="2">
    <source>
        <dbReference type="PROSITE" id="PS50179"/>
    </source>
</evidence>
<dbReference type="InterPro" id="IPR008942">
    <property type="entry name" value="ENTH_VHS"/>
</dbReference>
<feature type="domain" description="VHS" evidence="2">
    <location>
        <begin position="34"/>
        <end position="164"/>
    </location>
</feature>
<dbReference type="PANTHER" id="PTHR47789">
    <property type="entry name" value="LAS SEVENTEEN-BINDING PROTEIN 5"/>
    <property type="match status" value="1"/>
</dbReference>
<dbReference type="STRING" id="71784.A0A1Y2BHC0"/>
<dbReference type="Gene3D" id="1.25.40.90">
    <property type="match status" value="1"/>
</dbReference>
<accession>A0A1Y2BHC0</accession>
<dbReference type="InParanoid" id="A0A1Y2BHC0"/>
<comment type="caution">
    <text evidence="3">The sequence shown here is derived from an EMBL/GenBank/DDBJ whole genome shotgun (WGS) entry which is preliminary data.</text>
</comment>
<dbReference type="GO" id="GO:0043130">
    <property type="term" value="F:ubiquitin binding"/>
    <property type="evidence" value="ECO:0007669"/>
    <property type="project" value="InterPro"/>
</dbReference>
<dbReference type="GO" id="GO:0051666">
    <property type="term" value="P:actin cortical patch localization"/>
    <property type="evidence" value="ECO:0007669"/>
    <property type="project" value="TreeGrafter"/>
</dbReference>
<dbReference type="EMBL" id="MCFC01000006">
    <property type="protein sequence ID" value="ORY33505.1"/>
    <property type="molecule type" value="Genomic_DNA"/>
</dbReference>